<evidence type="ECO:0000313" key="2">
    <source>
        <dbReference type="WBParaSite" id="nRc.2.0.1.t37060-RA"/>
    </source>
</evidence>
<dbReference type="AlphaFoldDB" id="A0A915KFA6"/>
<dbReference type="Proteomes" id="UP000887565">
    <property type="component" value="Unplaced"/>
</dbReference>
<dbReference type="WBParaSite" id="nRc.2.0.1.t37060-RA">
    <property type="protein sequence ID" value="nRc.2.0.1.t37060-RA"/>
    <property type="gene ID" value="nRc.2.0.1.g37060"/>
</dbReference>
<protein>
    <submittedName>
        <fullName evidence="2">Secreted protein</fullName>
    </submittedName>
</protein>
<organism evidence="1 2">
    <name type="scientific">Romanomermis culicivorax</name>
    <name type="common">Nematode worm</name>
    <dbReference type="NCBI Taxonomy" id="13658"/>
    <lineage>
        <taxon>Eukaryota</taxon>
        <taxon>Metazoa</taxon>
        <taxon>Ecdysozoa</taxon>
        <taxon>Nematoda</taxon>
        <taxon>Enoplea</taxon>
        <taxon>Dorylaimia</taxon>
        <taxon>Mermithida</taxon>
        <taxon>Mermithoidea</taxon>
        <taxon>Mermithidae</taxon>
        <taxon>Romanomermis</taxon>
    </lineage>
</organism>
<name>A0A915KFA6_ROMCU</name>
<keyword evidence="1" id="KW-1185">Reference proteome</keyword>
<reference evidence="2" key="1">
    <citation type="submission" date="2022-11" db="UniProtKB">
        <authorList>
            <consortium name="WormBaseParasite"/>
        </authorList>
    </citation>
    <scope>IDENTIFICATION</scope>
</reference>
<evidence type="ECO:0000313" key="1">
    <source>
        <dbReference type="Proteomes" id="UP000887565"/>
    </source>
</evidence>
<accession>A0A915KFA6</accession>
<sequence length="72" mass="8594">MQLLRSTLSCWFSFTALINLLFTVDEVHLTLMICNLDLRLRKQQTTLFTNQFDDTFYQPFQLMTVPTWQCIV</sequence>
<proteinExistence type="predicted"/>